<dbReference type="AlphaFoldDB" id="A0A9C5Z8C2"/>
<dbReference type="InterPro" id="IPR050468">
    <property type="entry name" value="Cuticle_Struct_Prot"/>
</dbReference>
<keyword evidence="1" id="KW-0193">Cuticle</keyword>
<feature type="region of interest" description="Disordered" evidence="2">
    <location>
        <begin position="12"/>
        <end position="38"/>
    </location>
</feature>
<name>A0A9C5Z8C2_9MUSC</name>
<sequence length="432" mass="44765">MNEIKIDINTLTLLPSPPPPPPPPPPPSSLPPNNGNNSKRNETFWHQRLFIIVLFFFFFAFLLYSQFILCALLASTCSATYHGAVSTQYASLDPYSHSYSYGYADPNSQKHETRSHDGVTRGSYSYVDGYGHLQSVSYVADPHHGFQAVGTNLPKAPSPAAAYVPVAPVAHYAAGHAYPQAHIVLDHKGVPVDTPEVQHAKAAHAAAYASAAAAAAHGGHHHLYKRSLWGHGHGYAAPVALTPAGVPVDTPDVQAAKAEHAAAHAKALGAALHAGAGHVGAYAGGHGGGYAGAHGYHVPVINHLGVPVDTPEVQHAKAAHFAAVAKAAAEAGPSSHDDGSYHGGHDGGVYGAGPYGAGGHAVVGPSHYSTAAHHGGYGGYKGPLHYPVLHNGVPVEPAEVQHARASHLSALAAESHKAAAHGGYYGGHYGKW</sequence>
<dbReference type="KEGG" id="gfs:119638819"/>
<proteinExistence type="predicted"/>
<evidence type="ECO:0000313" key="4">
    <source>
        <dbReference type="Proteomes" id="UP000092443"/>
    </source>
</evidence>
<gene>
    <name evidence="5" type="primary">LOC119638819</name>
</gene>
<protein>
    <submittedName>
        <fullName evidence="5">Histidine-rich protein PFHRP-II</fullName>
    </submittedName>
</protein>
<dbReference type="PROSITE" id="PS51155">
    <property type="entry name" value="CHIT_BIND_RR_2"/>
    <property type="match status" value="1"/>
</dbReference>
<keyword evidence="3" id="KW-0472">Membrane</keyword>
<dbReference type="PANTHER" id="PTHR10380">
    <property type="entry name" value="CUTICLE PROTEIN"/>
    <property type="match status" value="1"/>
</dbReference>
<dbReference type="GeneID" id="119638819"/>
<keyword evidence="3" id="KW-1133">Transmembrane helix</keyword>
<dbReference type="PANTHER" id="PTHR10380:SF196">
    <property type="entry name" value="CUTICULAR PROTEIN 72EA"/>
    <property type="match status" value="1"/>
</dbReference>
<evidence type="ECO:0000313" key="5">
    <source>
        <dbReference type="RefSeq" id="XP_037891772.1"/>
    </source>
</evidence>
<feature type="transmembrane region" description="Helical" evidence="3">
    <location>
        <begin position="49"/>
        <end position="74"/>
    </location>
</feature>
<dbReference type="RefSeq" id="XP_037891772.1">
    <property type="nucleotide sequence ID" value="XM_038035844.1"/>
</dbReference>
<organism evidence="4 5">
    <name type="scientific">Glossina fuscipes</name>
    <dbReference type="NCBI Taxonomy" id="7396"/>
    <lineage>
        <taxon>Eukaryota</taxon>
        <taxon>Metazoa</taxon>
        <taxon>Ecdysozoa</taxon>
        <taxon>Arthropoda</taxon>
        <taxon>Hexapoda</taxon>
        <taxon>Insecta</taxon>
        <taxon>Pterygota</taxon>
        <taxon>Neoptera</taxon>
        <taxon>Endopterygota</taxon>
        <taxon>Diptera</taxon>
        <taxon>Brachycera</taxon>
        <taxon>Muscomorpha</taxon>
        <taxon>Hippoboscoidea</taxon>
        <taxon>Glossinidae</taxon>
        <taxon>Glossina</taxon>
    </lineage>
</organism>
<feature type="compositionally biased region" description="Pro residues" evidence="2">
    <location>
        <begin position="15"/>
        <end position="30"/>
    </location>
</feature>
<evidence type="ECO:0000256" key="3">
    <source>
        <dbReference type="SAM" id="Phobius"/>
    </source>
</evidence>
<keyword evidence="3" id="KW-0812">Transmembrane</keyword>
<evidence type="ECO:0000256" key="2">
    <source>
        <dbReference type="SAM" id="MobiDB-lite"/>
    </source>
</evidence>
<dbReference type="Proteomes" id="UP000092443">
    <property type="component" value="Unplaced"/>
</dbReference>
<keyword evidence="4" id="KW-1185">Reference proteome</keyword>
<dbReference type="Pfam" id="PF00379">
    <property type="entry name" value="Chitin_bind_4"/>
    <property type="match status" value="1"/>
</dbReference>
<evidence type="ECO:0000256" key="1">
    <source>
        <dbReference type="PROSITE-ProRule" id="PRU00497"/>
    </source>
</evidence>
<dbReference type="GO" id="GO:0008010">
    <property type="term" value="F:structural constituent of chitin-based larval cuticle"/>
    <property type="evidence" value="ECO:0007669"/>
    <property type="project" value="TreeGrafter"/>
</dbReference>
<accession>A0A9C5Z8C2</accession>
<dbReference type="GO" id="GO:0062129">
    <property type="term" value="C:chitin-based extracellular matrix"/>
    <property type="evidence" value="ECO:0007669"/>
    <property type="project" value="TreeGrafter"/>
</dbReference>
<reference evidence="5" key="1">
    <citation type="submission" date="2025-08" db="UniProtKB">
        <authorList>
            <consortium name="RefSeq"/>
        </authorList>
    </citation>
    <scope>IDENTIFICATION</scope>
    <source>
        <tissue evidence="5">Whole body pupa</tissue>
    </source>
</reference>
<dbReference type="InterPro" id="IPR000618">
    <property type="entry name" value="Insect_cuticle"/>
</dbReference>